<dbReference type="InterPro" id="IPR001647">
    <property type="entry name" value="HTH_TetR"/>
</dbReference>
<evidence type="ECO:0000313" key="6">
    <source>
        <dbReference type="EMBL" id="SBS76070.1"/>
    </source>
</evidence>
<evidence type="ECO:0000256" key="1">
    <source>
        <dbReference type="ARBA" id="ARBA00023015"/>
    </source>
</evidence>
<dbReference type="PANTHER" id="PTHR30055">
    <property type="entry name" value="HTH-TYPE TRANSCRIPTIONAL REGULATOR RUTR"/>
    <property type="match status" value="1"/>
</dbReference>
<organism evidence="6">
    <name type="scientific">uncultured Mycobacterium sp</name>
    <dbReference type="NCBI Taxonomy" id="171292"/>
    <lineage>
        <taxon>Bacteria</taxon>
        <taxon>Bacillati</taxon>
        <taxon>Actinomycetota</taxon>
        <taxon>Actinomycetes</taxon>
        <taxon>Mycobacteriales</taxon>
        <taxon>Mycobacteriaceae</taxon>
        <taxon>Mycobacterium</taxon>
        <taxon>environmental samples</taxon>
    </lineage>
</organism>
<dbReference type="AlphaFoldDB" id="A0A1Y5PF40"/>
<sequence length="203" mass="21970">MSQPLTSRRERLRHEAVVEIKRFAMRQLAESGAAGISITAIAKQMGMTGPALYRYFANREALLTALIRDGYADLAQTAERAAKRAAALPPAERLHVVAAAVRGWALAEPQRYLLLFGTPVPGYEAPMDTLDEATRTLNVLIAITAELASEPSRALVLATVAWTRLHGIISLELVGQFTHLDVDPESLLAGEMNSLVAQAITTV</sequence>
<evidence type="ECO:0000256" key="4">
    <source>
        <dbReference type="PROSITE-ProRule" id="PRU00335"/>
    </source>
</evidence>
<gene>
    <name evidence="6" type="ORF">MHPYR_30067</name>
</gene>
<dbReference type="PROSITE" id="PS50977">
    <property type="entry name" value="HTH_TETR_2"/>
    <property type="match status" value="1"/>
</dbReference>
<evidence type="ECO:0000256" key="2">
    <source>
        <dbReference type="ARBA" id="ARBA00023125"/>
    </source>
</evidence>
<dbReference type="Gene3D" id="1.10.357.10">
    <property type="entry name" value="Tetracycline Repressor, domain 2"/>
    <property type="match status" value="1"/>
</dbReference>
<dbReference type="PANTHER" id="PTHR30055:SF234">
    <property type="entry name" value="HTH-TYPE TRANSCRIPTIONAL REGULATOR BETI"/>
    <property type="match status" value="1"/>
</dbReference>
<keyword evidence="1" id="KW-0805">Transcription regulation</keyword>
<evidence type="ECO:0000259" key="5">
    <source>
        <dbReference type="PROSITE" id="PS50977"/>
    </source>
</evidence>
<dbReference type="Pfam" id="PF13305">
    <property type="entry name" value="TetR_C_33"/>
    <property type="match status" value="1"/>
</dbReference>
<dbReference type="InterPro" id="IPR036271">
    <property type="entry name" value="Tet_transcr_reg_TetR-rel_C_sf"/>
</dbReference>
<proteinExistence type="predicted"/>
<dbReference type="GO" id="GO:0000976">
    <property type="term" value="F:transcription cis-regulatory region binding"/>
    <property type="evidence" value="ECO:0007669"/>
    <property type="project" value="TreeGrafter"/>
</dbReference>
<dbReference type="InterPro" id="IPR050109">
    <property type="entry name" value="HTH-type_TetR-like_transc_reg"/>
</dbReference>
<reference evidence="6" key="1">
    <citation type="submission" date="2016-03" db="EMBL/GenBank/DDBJ databases">
        <authorList>
            <person name="Ploux O."/>
        </authorList>
    </citation>
    <scope>NUCLEOTIDE SEQUENCE</scope>
    <source>
        <strain evidence="6">UC10</strain>
    </source>
</reference>
<name>A0A1Y5PF40_9MYCO</name>
<accession>A0A1Y5PF40</accession>
<dbReference type="GO" id="GO:0003700">
    <property type="term" value="F:DNA-binding transcription factor activity"/>
    <property type="evidence" value="ECO:0007669"/>
    <property type="project" value="TreeGrafter"/>
</dbReference>
<keyword evidence="2 4" id="KW-0238">DNA-binding</keyword>
<dbReference type="Pfam" id="PF00440">
    <property type="entry name" value="TetR_N"/>
    <property type="match status" value="1"/>
</dbReference>
<evidence type="ECO:0000256" key="3">
    <source>
        <dbReference type="ARBA" id="ARBA00023163"/>
    </source>
</evidence>
<dbReference type="SUPFAM" id="SSF46689">
    <property type="entry name" value="Homeodomain-like"/>
    <property type="match status" value="1"/>
</dbReference>
<dbReference type="EMBL" id="FLQS01000023">
    <property type="protein sequence ID" value="SBS76070.1"/>
    <property type="molecule type" value="Genomic_DNA"/>
</dbReference>
<protein>
    <submittedName>
        <fullName evidence="6">TetR-family transcriptional regulator</fullName>
    </submittedName>
</protein>
<dbReference type="InterPro" id="IPR009057">
    <property type="entry name" value="Homeodomain-like_sf"/>
</dbReference>
<dbReference type="PRINTS" id="PR00455">
    <property type="entry name" value="HTHTETR"/>
</dbReference>
<keyword evidence="3" id="KW-0804">Transcription</keyword>
<feature type="DNA-binding region" description="H-T-H motif" evidence="4">
    <location>
        <begin position="37"/>
        <end position="56"/>
    </location>
</feature>
<dbReference type="InterPro" id="IPR025996">
    <property type="entry name" value="MT1864/Rv1816-like_C"/>
</dbReference>
<dbReference type="SUPFAM" id="SSF48498">
    <property type="entry name" value="Tetracyclin repressor-like, C-terminal domain"/>
    <property type="match status" value="1"/>
</dbReference>
<feature type="domain" description="HTH tetR-type" evidence="5">
    <location>
        <begin position="14"/>
        <end position="74"/>
    </location>
</feature>